<gene>
    <name evidence="3" type="ORF">K461DRAFT_275122</name>
</gene>
<dbReference type="Proteomes" id="UP000799439">
    <property type="component" value="Unassembled WGS sequence"/>
</dbReference>
<keyword evidence="4" id="KW-1185">Reference proteome</keyword>
<name>A0A9P4J6M6_9PEZI</name>
<protein>
    <recommendedName>
        <fullName evidence="2">Ubiquitin-like domain-containing protein</fullName>
    </recommendedName>
</protein>
<dbReference type="InterPro" id="IPR000626">
    <property type="entry name" value="Ubiquitin-like_dom"/>
</dbReference>
<dbReference type="InterPro" id="IPR029071">
    <property type="entry name" value="Ubiquitin-like_domsf"/>
</dbReference>
<dbReference type="EMBL" id="ML996082">
    <property type="protein sequence ID" value="KAF2156046.1"/>
    <property type="molecule type" value="Genomic_DNA"/>
</dbReference>
<dbReference type="InterPro" id="IPR038169">
    <property type="entry name" value="DC-UbP/UBTD2_N_sf"/>
</dbReference>
<proteinExistence type="predicted"/>
<dbReference type="Gene3D" id="3.10.20.90">
    <property type="entry name" value="Phosphatidylinositol 3-kinase Catalytic Subunit, Chain A, domain 1"/>
    <property type="match status" value="1"/>
</dbReference>
<feature type="compositionally biased region" description="Low complexity" evidence="1">
    <location>
        <begin position="21"/>
        <end position="33"/>
    </location>
</feature>
<dbReference type="InterPro" id="IPR032752">
    <property type="entry name" value="DC-UbP/UBTD2_N"/>
</dbReference>
<feature type="domain" description="Ubiquitin-like" evidence="2">
    <location>
        <begin position="229"/>
        <end position="300"/>
    </location>
</feature>
<sequence>MGCCTSRPSPSDPADQPLSVAAQNAPASHSAAFARHDRAASHVSHTSMGRPGDPSLHSFSTRPNKPIRPPSPVLRCPPERALQPWTPTQLARERDAFFETRVTGDPAVWNAVRVICEMLRNGDVDGAQGMMDAVGLTCPTGRIKSDKIRGRDGERKKGGIFDEQGRGYDIPGWIVKDPDDLLPEPQAMEKLALDSVSDDEDDWTDDGEGGKKRRDEKGKGRAESVGDMVKVRARLSDRGSDVIVDIGTNQKVRALVKRISDQADGKKVKLMYLGKILAEDRSLADQGWQPGHVINALVFE</sequence>
<dbReference type="PROSITE" id="PS50053">
    <property type="entry name" value="UBIQUITIN_2"/>
    <property type="match status" value="1"/>
</dbReference>
<evidence type="ECO:0000259" key="2">
    <source>
        <dbReference type="PROSITE" id="PS50053"/>
    </source>
</evidence>
<dbReference type="Pfam" id="PF16455">
    <property type="entry name" value="UBD"/>
    <property type="match status" value="1"/>
</dbReference>
<feature type="compositionally biased region" description="Basic and acidic residues" evidence="1">
    <location>
        <begin position="208"/>
        <end position="224"/>
    </location>
</feature>
<feature type="compositionally biased region" description="Acidic residues" evidence="1">
    <location>
        <begin position="196"/>
        <end position="207"/>
    </location>
</feature>
<accession>A0A9P4J6M6</accession>
<feature type="region of interest" description="Disordered" evidence="1">
    <location>
        <begin position="193"/>
        <end position="224"/>
    </location>
</feature>
<dbReference type="SUPFAM" id="SSF54236">
    <property type="entry name" value="Ubiquitin-like"/>
    <property type="match status" value="1"/>
</dbReference>
<dbReference type="Gene3D" id="1.20.225.20">
    <property type="entry name" value="Ub domain-containing protein, DC-UbP/UBTD2, N-terminal domain"/>
    <property type="match status" value="1"/>
</dbReference>
<evidence type="ECO:0000313" key="4">
    <source>
        <dbReference type="Proteomes" id="UP000799439"/>
    </source>
</evidence>
<comment type="caution">
    <text evidence="3">The sequence shown here is derived from an EMBL/GenBank/DDBJ whole genome shotgun (WGS) entry which is preliminary data.</text>
</comment>
<reference evidence="3" key="1">
    <citation type="journal article" date="2020" name="Stud. Mycol.">
        <title>101 Dothideomycetes genomes: a test case for predicting lifestyles and emergence of pathogens.</title>
        <authorList>
            <person name="Haridas S."/>
            <person name="Albert R."/>
            <person name="Binder M."/>
            <person name="Bloem J."/>
            <person name="Labutti K."/>
            <person name="Salamov A."/>
            <person name="Andreopoulos B."/>
            <person name="Baker S."/>
            <person name="Barry K."/>
            <person name="Bills G."/>
            <person name="Bluhm B."/>
            <person name="Cannon C."/>
            <person name="Castanera R."/>
            <person name="Culley D."/>
            <person name="Daum C."/>
            <person name="Ezra D."/>
            <person name="Gonzalez J."/>
            <person name="Henrissat B."/>
            <person name="Kuo A."/>
            <person name="Liang C."/>
            <person name="Lipzen A."/>
            <person name="Lutzoni F."/>
            <person name="Magnuson J."/>
            <person name="Mondo S."/>
            <person name="Nolan M."/>
            <person name="Ohm R."/>
            <person name="Pangilinan J."/>
            <person name="Park H.-J."/>
            <person name="Ramirez L."/>
            <person name="Alfaro M."/>
            <person name="Sun H."/>
            <person name="Tritt A."/>
            <person name="Yoshinaga Y."/>
            <person name="Zwiers L.-H."/>
            <person name="Turgeon B."/>
            <person name="Goodwin S."/>
            <person name="Spatafora J."/>
            <person name="Crous P."/>
            <person name="Grigoriev I."/>
        </authorList>
    </citation>
    <scope>NUCLEOTIDE SEQUENCE</scope>
    <source>
        <strain evidence="3">CBS 260.36</strain>
    </source>
</reference>
<dbReference type="AlphaFoldDB" id="A0A9P4J6M6"/>
<organism evidence="3 4">
    <name type="scientific">Myriangium duriaei CBS 260.36</name>
    <dbReference type="NCBI Taxonomy" id="1168546"/>
    <lineage>
        <taxon>Eukaryota</taxon>
        <taxon>Fungi</taxon>
        <taxon>Dikarya</taxon>
        <taxon>Ascomycota</taxon>
        <taxon>Pezizomycotina</taxon>
        <taxon>Dothideomycetes</taxon>
        <taxon>Dothideomycetidae</taxon>
        <taxon>Myriangiales</taxon>
        <taxon>Myriangiaceae</taxon>
        <taxon>Myriangium</taxon>
    </lineage>
</organism>
<feature type="region of interest" description="Disordered" evidence="1">
    <location>
        <begin position="1"/>
        <end position="81"/>
    </location>
</feature>
<dbReference type="PANTHER" id="PTHR13609">
    <property type="entry name" value="UBIQUITIN DOMAIN CONTAINING 1 PROTEIN-RELATED"/>
    <property type="match status" value="1"/>
</dbReference>
<dbReference type="OrthoDB" id="1640476at2759"/>
<dbReference type="InterPro" id="IPR039869">
    <property type="entry name" value="UBTD1/2"/>
</dbReference>
<evidence type="ECO:0000313" key="3">
    <source>
        <dbReference type="EMBL" id="KAF2156046.1"/>
    </source>
</evidence>
<evidence type="ECO:0000256" key="1">
    <source>
        <dbReference type="SAM" id="MobiDB-lite"/>
    </source>
</evidence>